<dbReference type="InterPro" id="IPR029044">
    <property type="entry name" value="Nucleotide-diphossugar_trans"/>
</dbReference>
<dbReference type="Pfam" id="PF01408">
    <property type="entry name" value="GFO_IDH_MocA"/>
    <property type="match status" value="2"/>
</dbReference>
<feature type="transmembrane region" description="Helical" evidence="2">
    <location>
        <begin position="1605"/>
        <end position="1628"/>
    </location>
</feature>
<evidence type="ECO:0000256" key="1">
    <source>
        <dbReference type="ARBA" id="ARBA00010928"/>
    </source>
</evidence>
<dbReference type="Gene3D" id="3.40.50.720">
    <property type="entry name" value="NAD(P)-binding Rossmann-like Domain"/>
    <property type="match status" value="4"/>
</dbReference>
<dbReference type="InterPro" id="IPR000683">
    <property type="entry name" value="Gfo/Idh/MocA-like_OxRdtase_N"/>
</dbReference>
<evidence type="ECO:0008006" key="7">
    <source>
        <dbReference type="Google" id="ProtNLM"/>
    </source>
</evidence>
<keyword evidence="2" id="KW-1133">Transmembrane helix</keyword>
<dbReference type="PANTHER" id="PTHR43377:SF1">
    <property type="entry name" value="BILIVERDIN REDUCTASE A"/>
    <property type="match status" value="1"/>
</dbReference>
<feature type="transmembrane region" description="Helical" evidence="2">
    <location>
        <begin position="1418"/>
        <end position="1436"/>
    </location>
</feature>
<feature type="transmembrane region" description="Helical" evidence="2">
    <location>
        <begin position="1482"/>
        <end position="1506"/>
    </location>
</feature>
<dbReference type="InterPro" id="IPR051450">
    <property type="entry name" value="Gfo/Idh/MocA_Oxidoreductases"/>
</dbReference>
<evidence type="ECO:0000256" key="2">
    <source>
        <dbReference type="SAM" id="Phobius"/>
    </source>
</evidence>
<dbReference type="Proteomes" id="UP001412239">
    <property type="component" value="Unassembled WGS sequence"/>
</dbReference>
<sequence>MLSIDEVGGDTVIYSSIDAALKDKLLFAIIASPAPWHAEHAAQLLCAKVPVLIEKPVSDSLQRLSAYREVLAAHRDKIEIAYNLRFMSSAIRFKALLEGAAVGEVRSVSVDVGQFLPDWRPASDYRKNVSARYELGGGVLLELSHELDYLGWLFGSFKTAYCVIRHTGDLEIDVEDSVDALLVRDDQLVINVHMDFLQRAPVRVCKVVGQHGTLYWDILNNGITLHTGRDQRQVLFEDPDYDRNTMYLDQLRHFAMVAAGSTAPAVGLEEGLATLRLIEAMKKSASIGQVVNVGDIQTVYAFIFARGNSKGLPGKNIRMLGGHPLIAHSIRVAQQVGGIDRIFVSTDSDEIAAVAEAYGVSVIKRPDELATDTAPEWLAWRHAISHLRAQGHEFDVFVSLPATSPLRGVEDVEQCLACLDSCTDVVVTVTPASRSPFFNMVVRDSDGVSELVCSGSDVHRRQDAPAVYDMTTVAYVASPTFILTNERIFSGRVRSVVVPRYRAVDIDDIYDFKMAEILLADKEKTNVGSKLTADLINNHAHVIAADINLELMKERLVSQGLDTKNRALTCIMLDLNDASSVGALFASISGIDGAVNCSYPRNKRYGSNFFDVSLADFNENVSLHLGSSFLFMQQCAAYFKREQAPFALVNISSIYGVIAPKFEVYDGTPMTMPVEYAAIKSALLHMSKYVASYVGDSGFRSNSVSPGGIFDHQPEQFLEQYKKQTLGKGMLDIKDVIGSIKFLLSDSARYVNGQNIIVDDGQLGSRHLQALALSDFSDVSIQVVDPSPQALQLAQERWGQVVKSQHIKSIDFLTDFTEVKRDIDFCIIATNANCRLQVLKALLSHARVGQLILEKVLFQSVAQLEEASRLLLSVETKAWVNCPRRMFPIYLALRARLLDERKFNLQVSGSDWGLACNAIHFIDLWAMLGGEQSYVLDTSGLDNTVVESKRFGYKEVSGTLKGGSGERDFSLTSFAGIDAVPLSILIETERFIINVNEVMGECTLLTKETGAQEVLPFSVLYQSQLSHRVGSQLFVGRISSCELTPFSESASLHAPFLQGMLEFFNKQDGLPMILLVGAGPMAIQYAKVLQGMGKPFTVVGRSQQSADRFNASIGIQPFVGGIEVFLSSAQSISHAIVAVSVEQLERTTACLVENGVKHLLVEKPGGMTLEAIERLQTLAQVNVASIYIAYNRRFLATVIKARELIEEDGGVISFSFELTEWADSIQKINKADGVKENWFFANTSHITDLAFYLGGTPREIATFTGGSLPWHSRAARFAGAGVTEQGALFSYAGDWEAPGRWAVEVLTRKRRFIFKPLEKLQVQKINSVEIGVVDVDVELDVLYKPGLYLQVLADSSITFIVISYSTFLALGFHNGAIRDGAICADGEEKENILRLELYFSAFIAVLLVLSAIIVRNNFYLMVGLFIGGINHLKTSCQTVFRLKGMENLLNTLNVAWASVFFLSFSVLTWLKGDMALEVRFFSAWAGGASLVVCSLYIFCLFTLSTIRPSPVLMRELFFKILSSSKYLFLMASGLVVVLTSDRLVLNALDAAEKIRADFQYVDVLTNIYFLGMTSVLYYFTPGLLSRFSGKGGEHQAEFKSMASKYMTCLFGVALAFVLAITCWTYRLADRYSKYCRFRIVSVPGMDTDQLMSLVTGYYKAIEADVVVVQVGIVDCYPRALKKAELSLMLRMPGFLSRLIHRWVKRNYSWLIVKRGIRYVKSEQFSENLKQLQQNFPNSKVLVVPIAPPSKAYIKKNPMILGAVKEYNDLLEARFSSGFLTRCYAEATDDIFLSDNHHLNGLGNELVYAAVKDALSFEDADNGTWNLR</sequence>
<feature type="transmembrane region" description="Helical" evidence="2">
    <location>
        <begin position="1565"/>
        <end position="1584"/>
    </location>
</feature>
<evidence type="ECO:0000259" key="3">
    <source>
        <dbReference type="Pfam" id="PF01408"/>
    </source>
</evidence>
<dbReference type="SUPFAM" id="SSF53448">
    <property type="entry name" value="Nucleotide-diphospho-sugar transferases"/>
    <property type="match status" value="1"/>
</dbReference>
<dbReference type="SUPFAM" id="SSF52266">
    <property type="entry name" value="SGNH hydrolase"/>
    <property type="match status" value="1"/>
</dbReference>
<evidence type="ECO:0000313" key="5">
    <source>
        <dbReference type="EMBL" id="CUS14446.1"/>
    </source>
</evidence>
<feature type="transmembrane region" description="Helical" evidence="2">
    <location>
        <begin position="1393"/>
        <end position="1412"/>
    </location>
</feature>
<dbReference type="Gene3D" id="3.40.50.1110">
    <property type="entry name" value="SGNH hydrolase"/>
    <property type="match status" value="1"/>
</dbReference>
<dbReference type="InterPro" id="IPR003329">
    <property type="entry name" value="Cytidylyl_trans"/>
</dbReference>
<dbReference type="NCBIfam" id="NF006619">
    <property type="entry name" value="PRK09186.1"/>
    <property type="match status" value="1"/>
</dbReference>
<dbReference type="Pfam" id="PF13561">
    <property type="entry name" value="adh_short_C2"/>
    <property type="match status" value="1"/>
</dbReference>
<dbReference type="SUPFAM" id="SSF55347">
    <property type="entry name" value="Glyceraldehyde-3-phosphate dehydrogenase-like, C-terminal domain"/>
    <property type="match status" value="1"/>
</dbReference>
<proteinExistence type="inferred from homology"/>
<dbReference type="Gene3D" id="3.30.360.10">
    <property type="entry name" value="Dihydrodipicolinate Reductase, domain 2"/>
    <property type="match status" value="2"/>
</dbReference>
<dbReference type="CDD" id="cd02513">
    <property type="entry name" value="CMP-NeuAc_Synthase"/>
    <property type="match status" value="1"/>
</dbReference>
<dbReference type="GO" id="GO:0000166">
    <property type="term" value="F:nucleotide binding"/>
    <property type="evidence" value="ECO:0007669"/>
    <property type="project" value="InterPro"/>
</dbReference>
<evidence type="ECO:0000313" key="6">
    <source>
        <dbReference type="Proteomes" id="UP001412239"/>
    </source>
</evidence>
<keyword evidence="6" id="KW-1185">Reference proteome</keyword>
<dbReference type="Gene3D" id="3.90.550.10">
    <property type="entry name" value="Spore Coat Polysaccharide Biosynthesis Protein SpsA, Chain A"/>
    <property type="match status" value="1"/>
</dbReference>
<dbReference type="InterPro" id="IPR055170">
    <property type="entry name" value="GFO_IDH_MocA-like_dom"/>
</dbReference>
<gene>
    <name evidence="5" type="ORF">GSTUAT00001497001</name>
</gene>
<dbReference type="PANTHER" id="PTHR43377">
    <property type="entry name" value="BILIVERDIN REDUCTASE A"/>
    <property type="match status" value="1"/>
</dbReference>
<dbReference type="EMBL" id="LN890959">
    <property type="protein sequence ID" value="CUS14446.1"/>
    <property type="molecule type" value="Genomic_DNA"/>
</dbReference>
<feature type="transmembrane region" description="Helical" evidence="2">
    <location>
        <begin position="1448"/>
        <end position="1470"/>
    </location>
</feature>
<reference evidence="5" key="1">
    <citation type="submission" date="2015-10" db="EMBL/GenBank/DDBJ databases">
        <authorList>
            <person name="Regsiter A."/>
            <person name="william w."/>
        </authorList>
    </citation>
    <scope>NUCLEOTIDE SEQUENCE</scope>
    <source>
        <strain evidence="5">Montdore</strain>
    </source>
</reference>
<feature type="domain" description="Gfo/Idh/MocA-like oxidoreductase N-terminal" evidence="3">
    <location>
        <begin position="1073"/>
        <end position="1181"/>
    </location>
</feature>
<organism evidence="5 6">
    <name type="scientific">Tuber aestivum</name>
    <name type="common">summer truffle</name>
    <dbReference type="NCBI Taxonomy" id="59557"/>
    <lineage>
        <taxon>Eukaryota</taxon>
        <taxon>Fungi</taxon>
        <taxon>Dikarya</taxon>
        <taxon>Ascomycota</taxon>
        <taxon>Pezizomycotina</taxon>
        <taxon>Pezizomycetes</taxon>
        <taxon>Pezizales</taxon>
        <taxon>Tuberaceae</taxon>
        <taxon>Tuber</taxon>
    </lineage>
</organism>
<dbReference type="Pfam" id="PF02348">
    <property type="entry name" value="CTP_transf_3"/>
    <property type="match status" value="1"/>
</dbReference>
<dbReference type="Pfam" id="PF22725">
    <property type="entry name" value="GFO_IDH_MocA_C3"/>
    <property type="match status" value="1"/>
</dbReference>
<keyword evidence="2" id="KW-0472">Membrane</keyword>
<feature type="domain" description="GFO/IDH/MocA-like oxidoreductase" evidence="4">
    <location>
        <begin position="93"/>
        <end position="214"/>
    </location>
</feature>
<feature type="transmembrane region" description="Helical" evidence="2">
    <location>
        <begin position="1526"/>
        <end position="1545"/>
    </location>
</feature>
<dbReference type="InterPro" id="IPR036514">
    <property type="entry name" value="SGNH_hydro_sf"/>
</dbReference>
<feature type="transmembrane region" description="Helical" evidence="2">
    <location>
        <begin position="1347"/>
        <end position="1372"/>
    </location>
</feature>
<name>A0A292Q3R2_9PEZI</name>
<dbReference type="InterPro" id="IPR002347">
    <property type="entry name" value="SDR_fam"/>
</dbReference>
<dbReference type="InterPro" id="IPR036291">
    <property type="entry name" value="NAD(P)-bd_dom_sf"/>
</dbReference>
<protein>
    <recommendedName>
        <fullName evidence="7">Gfo/Idh/MocA-like oxidoreductase N-terminal domain-containing protein</fullName>
    </recommendedName>
</protein>
<comment type="similarity">
    <text evidence="1">Belongs to the Gfo/Idh/MocA family.</text>
</comment>
<dbReference type="SUPFAM" id="SSF51735">
    <property type="entry name" value="NAD(P)-binding Rossmann-fold domains"/>
    <property type="match status" value="4"/>
</dbReference>
<accession>A0A292Q3R2</accession>
<evidence type="ECO:0000259" key="4">
    <source>
        <dbReference type="Pfam" id="PF22725"/>
    </source>
</evidence>
<feature type="domain" description="Gfo/Idh/MocA-like oxidoreductase N-terminal" evidence="3">
    <location>
        <begin position="14"/>
        <end position="73"/>
    </location>
</feature>
<keyword evidence="2" id="KW-0812">Transmembrane</keyword>